<evidence type="ECO:0000256" key="4">
    <source>
        <dbReference type="ARBA" id="ARBA00023136"/>
    </source>
</evidence>
<gene>
    <name evidence="6" type="ORF">GJ668_05250</name>
</gene>
<evidence type="ECO:0000313" key="6">
    <source>
        <dbReference type="EMBL" id="MTW20501.1"/>
    </source>
</evidence>
<organism evidence="6 7">
    <name type="scientific">Allochromatium palmeri</name>
    <dbReference type="NCBI Taxonomy" id="231048"/>
    <lineage>
        <taxon>Bacteria</taxon>
        <taxon>Pseudomonadati</taxon>
        <taxon>Pseudomonadota</taxon>
        <taxon>Gammaproteobacteria</taxon>
        <taxon>Chromatiales</taxon>
        <taxon>Chromatiaceae</taxon>
        <taxon>Allochromatium</taxon>
    </lineage>
</organism>
<comment type="caution">
    <text evidence="6">The sequence shown here is derived from an EMBL/GenBank/DDBJ whole genome shotgun (WGS) entry which is preliminary data.</text>
</comment>
<feature type="transmembrane region" description="Helical" evidence="5">
    <location>
        <begin position="197"/>
        <end position="219"/>
    </location>
</feature>
<keyword evidence="3 5" id="KW-1133">Transmembrane helix</keyword>
<feature type="transmembrane region" description="Helical" evidence="5">
    <location>
        <begin position="328"/>
        <end position="349"/>
    </location>
</feature>
<dbReference type="PANTHER" id="PTHR11785:SF512">
    <property type="entry name" value="SOBREMESA, ISOFORM B"/>
    <property type="match status" value="1"/>
</dbReference>
<feature type="transmembrane region" description="Helical" evidence="5">
    <location>
        <begin position="283"/>
        <end position="307"/>
    </location>
</feature>
<feature type="transmembrane region" description="Helical" evidence="5">
    <location>
        <begin position="388"/>
        <end position="409"/>
    </location>
</feature>
<dbReference type="Proteomes" id="UP000434044">
    <property type="component" value="Unassembled WGS sequence"/>
</dbReference>
<evidence type="ECO:0000256" key="2">
    <source>
        <dbReference type="ARBA" id="ARBA00022692"/>
    </source>
</evidence>
<keyword evidence="2 5" id="KW-0812">Transmembrane</keyword>
<dbReference type="GO" id="GO:0015179">
    <property type="term" value="F:L-amino acid transmembrane transporter activity"/>
    <property type="evidence" value="ECO:0007669"/>
    <property type="project" value="TreeGrafter"/>
</dbReference>
<dbReference type="Gene3D" id="1.20.1740.10">
    <property type="entry name" value="Amino acid/polyamine transporter I"/>
    <property type="match status" value="1"/>
</dbReference>
<dbReference type="PANTHER" id="PTHR11785">
    <property type="entry name" value="AMINO ACID TRANSPORTER"/>
    <property type="match status" value="1"/>
</dbReference>
<dbReference type="OrthoDB" id="9804700at2"/>
<evidence type="ECO:0000256" key="5">
    <source>
        <dbReference type="SAM" id="Phobius"/>
    </source>
</evidence>
<feature type="transmembrane region" description="Helical" evidence="5">
    <location>
        <begin position="82"/>
        <end position="106"/>
    </location>
</feature>
<feature type="transmembrane region" description="Helical" evidence="5">
    <location>
        <begin position="355"/>
        <end position="376"/>
    </location>
</feature>
<feature type="transmembrane region" description="Helical" evidence="5">
    <location>
        <begin position="231"/>
        <end position="255"/>
    </location>
</feature>
<reference evidence="6 7" key="1">
    <citation type="submission" date="2019-11" db="EMBL/GenBank/DDBJ databases">
        <title>Whole-genome sequence of the anaerobic purple sulfur bacterium Allochromatium palmeri DSM 15591.</title>
        <authorList>
            <person name="Kyndt J.A."/>
            <person name="Meyer T.E."/>
        </authorList>
    </citation>
    <scope>NUCLEOTIDE SEQUENCE [LARGE SCALE GENOMIC DNA]</scope>
    <source>
        <strain evidence="6 7">DSM 15591</strain>
    </source>
</reference>
<dbReference type="PIRSF" id="PIRSF006060">
    <property type="entry name" value="AA_transporter"/>
    <property type="match status" value="1"/>
</dbReference>
<protein>
    <submittedName>
        <fullName evidence="6">Amino acid permease</fullName>
    </submittedName>
</protein>
<keyword evidence="4 5" id="KW-0472">Membrane</keyword>
<dbReference type="RefSeq" id="WP_155449093.1">
    <property type="nucleotide sequence ID" value="NZ_WNKT01000007.1"/>
</dbReference>
<dbReference type="InterPro" id="IPR002293">
    <property type="entry name" value="AA/rel_permease1"/>
</dbReference>
<evidence type="ECO:0000256" key="3">
    <source>
        <dbReference type="ARBA" id="ARBA00022989"/>
    </source>
</evidence>
<dbReference type="EMBL" id="WNKT01000007">
    <property type="protein sequence ID" value="MTW20501.1"/>
    <property type="molecule type" value="Genomic_DNA"/>
</dbReference>
<dbReference type="Pfam" id="PF13520">
    <property type="entry name" value="AA_permease_2"/>
    <property type="match status" value="1"/>
</dbReference>
<keyword evidence="7" id="KW-1185">Reference proteome</keyword>
<sequence>MPTDPNQHLGLRTASLLVVATMIGTGVFTTTGFLLRDLGSQPAVLLAWLLGGLAAACGSLAYAELVAALPHNGGEYRLLGRIYHPALGFIAGFVSLVVGFAAPIAASAIAFGEYLNLALGAESEPIPPLVSGIALVIGASVLHSIRLATGRRLQDLFTLLKALLILLFILGGVFAITPGRLLGDGEPPVLDALLSPAFAVGLIYVSYAYSGWNAAAYVAGEVRDPGRQLPIALVVGTLTVTLLYLGVNAVFLGAAPAEELAAANERVGYVAAIHVFGESGGRLLSGLIALGLVSTVGALVMTGPRIYEAMGRDYRAMAWLARRIDGGGPLIAIWLQSGLALLMLITASFETLVSYAGFTLSVFAALTVAGVFVLRVREPDLIRPYRTWGHPFTSLAFIALMGWMVLHAIHERPLVVAIGAATVGLGWLAYRLARRSNLT</sequence>
<proteinExistence type="predicted"/>
<feature type="transmembrane region" description="Helical" evidence="5">
    <location>
        <begin position="415"/>
        <end position="433"/>
    </location>
</feature>
<feature type="transmembrane region" description="Helical" evidence="5">
    <location>
        <begin position="16"/>
        <end position="35"/>
    </location>
</feature>
<evidence type="ECO:0000313" key="7">
    <source>
        <dbReference type="Proteomes" id="UP000434044"/>
    </source>
</evidence>
<accession>A0A6N8EAC9</accession>
<feature type="transmembrane region" description="Helical" evidence="5">
    <location>
        <begin position="126"/>
        <end position="145"/>
    </location>
</feature>
<feature type="transmembrane region" description="Helical" evidence="5">
    <location>
        <begin position="47"/>
        <end position="70"/>
    </location>
</feature>
<dbReference type="InterPro" id="IPR050598">
    <property type="entry name" value="AminoAcid_Transporter"/>
</dbReference>
<dbReference type="AlphaFoldDB" id="A0A6N8EAC9"/>
<evidence type="ECO:0000256" key="1">
    <source>
        <dbReference type="ARBA" id="ARBA00004141"/>
    </source>
</evidence>
<comment type="subcellular location">
    <subcellularLocation>
        <location evidence="1">Membrane</location>
        <topology evidence="1">Multi-pass membrane protein</topology>
    </subcellularLocation>
</comment>
<dbReference type="GO" id="GO:0016020">
    <property type="term" value="C:membrane"/>
    <property type="evidence" value="ECO:0007669"/>
    <property type="project" value="UniProtKB-SubCell"/>
</dbReference>
<feature type="transmembrane region" description="Helical" evidence="5">
    <location>
        <begin position="157"/>
        <end position="177"/>
    </location>
</feature>
<name>A0A6N8EAC9_9GAMM</name>